<protein>
    <submittedName>
        <fullName evidence="1">Uncharacterized protein</fullName>
    </submittedName>
</protein>
<dbReference type="EMBL" id="CP068393">
    <property type="protein sequence ID" value="QUC67243.1"/>
    <property type="molecule type" value="Genomic_DNA"/>
</dbReference>
<reference evidence="1" key="1">
    <citation type="submission" date="2021-01" db="EMBL/GenBank/DDBJ databases">
        <title>Complete genome sequence of Clostridiales bacterium R-7.</title>
        <authorList>
            <person name="Mahoney-Kurpe S.C."/>
            <person name="Palevich N."/>
            <person name="Koike S."/>
            <person name="Moon C.D."/>
            <person name="Attwood G.T."/>
        </authorList>
    </citation>
    <scope>NUCLEOTIDE SEQUENCE</scope>
    <source>
        <strain evidence="1">R-7</strain>
    </source>
</reference>
<accession>A0AC61MZ14</accession>
<proteinExistence type="predicted"/>
<dbReference type="Proteomes" id="UP000682782">
    <property type="component" value="Chromosome"/>
</dbReference>
<gene>
    <name evidence="1" type="ORF">JYE49_00555</name>
</gene>
<evidence type="ECO:0000313" key="2">
    <source>
        <dbReference type="Proteomes" id="UP000682782"/>
    </source>
</evidence>
<evidence type="ECO:0000313" key="1">
    <source>
        <dbReference type="EMBL" id="QUC67243.1"/>
    </source>
</evidence>
<sequence length="195" mass="21767">MKKLAALVLAILMFCSVYGVMASEDPYFHTIREALDISEGYAAINETDDYVILILEKDGKTLRVVTMMDESAKELYQTAMAEEDSSAFEMVDAYAWNLPVSYTEEITAMPLEQAELDALAGRAIRDIMREWQCRGFVTSSSGNDKTVISLDYGMYKYSFEVEDQGDMELAKVIKGEVSGFSRAAFDLSCHADGTF</sequence>
<organism evidence="1 2">
    <name type="scientific">Aristaeella hokkaidonensis</name>
    <dbReference type="NCBI Taxonomy" id="3046382"/>
    <lineage>
        <taxon>Bacteria</taxon>
        <taxon>Bacillati</taxon>
        <taxon>Bacillota</taxon>
        <taxon>Clostridia</taxon>
        <taxon>Eubacteriales</taxon>
        <taxon>Aristaeellaceae</taxon>
        <taxon>Aristaeella</taxon>
    </lineage>
</organism>
<name>A0AC61MZ14_9FIRM</name>
<keyword evidence="2" id="KW-1185">Reference proteome</keyword>